<reference evidence="13 14" key="1">
    <citation type="journal article" date="2007" name="Science">
        <title>The Chlamydomonas genome reveals the evolution of key animal and plant functions.</title>
        <authorList>
            <person name="Merchant S.S."/>
            <person name="Prochnik S.E."/>
            <person name="Vallon O."/>
            <person name="Harris E.H."/>
            <person name="Karpowicz S.J."/>
            <person name="Witman G.B."/>
            <person name="Terry A."/>
            <person name="Salamov A."/>
            <person name="Fritz-Laylin L.K."/>
            <person name="Marechal-Drouard L."/>
            <person name="Marshall W.F."/>
            <person name="Qu L.H."/>
            <person name="Nelson D.R."/>
            <person name="Sanderfoot A.A."/>
            <person name="Spalding M.H."/>
            <person name="Kapitonov V.V."/>
            <person name="Ren Q."/>
            <person name="Ferris P."/>
            <person name="Lindquist E."/>
            <person name="Shapiro H."/>
            <person name="Lucas S.M."/>
            <person name="Grimwood J."/>
            <person name="Schmutz J."/>
            <person name="Cardol P."/>
            <person name="Cerutti H."/>
            <person name="Chanfreau G."/>
            <person name="Chen C.L."/>
            <person name="Cognat V."/>
            <person name="Croft M.T."/>
            <person name="Dent R."/>
            <person name="Dutcher S."/>
            <person name="Fernandez E."/>
            <person name="Fukuzawa H."/>
            <person name="Gonzalez-Ballester D."/>
            <person name="Gonzalez-Halphen D."/>
            <person name="Hallmann A."/>
            <person name="Hanikenne M."/>
            <person name="Hippler M."/>
            <person name="Inwood W."/>
            <person name="Jabbari K."/>
            <person name="Kalanon M."/>
            <person name="Kuras R."/>
            <person name="Lefebvre P.A."/>
            <person name="Lemaire S.D."/>
            <person name="Lobanov A.V."/>
            <person name="Lohr M."/>
            <person name="Manuell A."/>
            <person name="Meier I."/>
            <person name="Mets L."/>
            <person name="Mittag M."/>
            <person name="Mittelmeier T."/>
            <person name="Moroney J.V."/>
            <person name="Moseley J."/>
            <person name="Napoli C."/>
            <person name="Nedelcu A.M."/>
            <person name="Niyogi K."/>
            <person name="Novoselov S.V."/>
            <person name="Paulsen I.T."/>
            <person name="Pazour G."/>
            <person name="Purton S."/>
            <person name="Ral J.P."/>
            <person name="Riano-Pachon D.M."/>
            <person name="Riekhof W."/>
            <person name="Rymarquis L."/>
            <person name="Schroda M."/>
            <person name="Stern D."/>
            <person name="Umen J."/>
            <person name="Willows R."/>
            <person name="Wilson N."/>
            <person name="Zimmer S.L."/>
            <person name="Allmer J."/>
            <person name="Balk J."/>
            <person name="Bisova K."/>
            <person name="Chen C.J."/>
            <person name="Elias M."/>
            <person name="Gendler K."/>
            <person name="Hauser C."/>
            <person name="Lamb M.R."/>
            <person name="Ledford H."/>
            <person name="Long J.C."/>
            <person name="Minagawa J."/>
            <person name="Page M.D."/>
            <person name="Pan J."/>
            <person name="Pootakham W."/>
            <person name="Roje S."/>
            <person name="Rose A."/>
            <person name="Stahlberg E."/>
            <person name="Terauchi A.M."/>
            <person name="Yang P."/>
            <person name="Ball S."/>
            <person name="Bowler C."/>
            <person name="Dieckmann C.L."/>
            <person name="Gladyshev V.N."/>
            <person name="Green P."/>
            <person name="Jorgensen R."/>
            <person name="Mayfield S."/>
            <person name="Mueller-Roeber B."/>
            <person name="Rajamani S."/>
            <person name="Sayre R.T."/>
            <person name="Brokstein P."/>
            <person name="Dubchak I."/>
            <person name="Goodstein D."/>
            <person name="Hornick L."/>
            <person name="Huang Y.W."/>
            <person name="Jhaveri J."/>
            <person name="Luo Y."/>
            <person name="Martinez D."/>
            <person name="Ngau W.C."/>
            <person name="Otillar B."/>
            <person name="Poliakov A."/>
            <person name="Porter A."/>
            <person name="Szajkowski L."/>
            <person name="Werner G."/>
            <person name="Zhou K."/>
            <person name="Grigoriev I.V."/>
            <person name="Rokhsar D.S."/>
            <person name="Grossman A.R."/>
        </authorList>
    </citation>
    <scope>NUCLEOTIDE SEQUENCE [LARGE SCALE GENOMIC DNA]</scope>
    <source>
        <strain evidence="14">CC-503</strain>
    </source>
</reference>
<dbReference type="Gene3D" id="3.20.20.80">
    <property type="entry name" value="Glycosidases"/>
    <property type="match status" value="1"/>
</dbReference>
<protein>
    <recommendedName>
        <fullName evidence="4 9">Alpha-amylase</fullName>
        <ecNumber evidence="4 9">3.2.1.1</ecNumber>
    </recommendedName>
</protein>
<dbReference type="KEGG" id="cre:CHLRE_08g384750v5"/>
<evidence type="ECO:0000256" key="9">
    <source>
        <dbReference type="RuleBase" id="RU361134"/>
    </source>
</evidence>
<dbReference type="InterPro" id="IPR017853">
    <property type="entry name" value="GH"/>
</dbReference>
<feature type="compositionally biased region" description="Low complexity" evidence="10">
    <location>
        <begin position="1"/>
        <end position="41"/>
    </location>
</feature>
<dbReference type="GO" id="GO:0005987">
    <property type="term" value="P:sucrose catabolic process"/>
    <property type="evidence" value="ECO:0000318"/>
    <property type="project" value="GO_Central"/>
</dbReference>
<dbReference type="EC" id="3.2.1.1" evidence="4 9"/>
<dbReference type="CDD" id="cd11314">
    <property type="entry name" value="AmyAc_arch_bac_plant_AmyA"/>
    <property type="match status" value="1"/>
</dbReference>
<proteinExistence type="inferred from homology"/>
<organism evidence="13 14">
    <name type="scientific">Chlamydomonas reinhardtii</name>
    <name type="common">Chlamydomonas smithii</name>
    <dbReference type="NCBI Taxonomy" id="3055"/>
    <lineage>
        <taxon>Eukaryota</taxon>
        <taxon>Viridiplantae</taxon>
        <taxon>Chlorophyta</taxon>
        <taxon>core chlorophytes</taxon>
        <taxon>Chlorophyceae</taxon>
        <taxon>CS clade</taxon>
        <taxon>Chlamydomonadales</taxon>
        <taxon>Chlamydomonadaceae</taxon>
        <taxon>Chlamydomonas</taxon>
    </lineage>
</organism>
<dbReference type="OrthoDB" id="550577at2759"/>
<evidence type="ECO:0000313" key="14">
    <source>
        <dbReference type="Proteomes" id="UP000006906"/>
    </source>
</evidence>
<dbReference type="SMART" id="SM00642">
    <property type="entry name" value="Aamy"/>
    <property type="match status" value="1"/>
</dbReference>
<dbReference type="SUPFAM" id="SSF51445">
    <property type="entry name" value="(Trans)glycosidases"/>
    <property type="match status" value="1"/>
</dbReference>
<evidence type="ECO:0000259" key="11">
    <source>
        <dbReference type="SMART" id="SM00642"/>
    </source>
</evidence>
<dbReference type="Pfam" id="PF07821">
    <property type="entry name" value="Alpha-amyl_C2"/>
    <property type="match status" value="1"/>
</dbReference>
<comment type="catalytic activity">
    <reaction evidence="1 9">
        <text>Endohydrolysis of (1-&gt;4)-alpha-D-glucosidic linkages in polysaccharides containing three or more (1-&gt;4)-alpha-linked D-glucose units.</text>
        <dbReference type="EC" id="3.2.1.1"/>
    </reaction>
</comment>
<keyword evidence="5 9" id="KW-0378">Hydrolase</keyword>
<dbReference type="InterPro" id="IPR012850">
    <property type="entry name" value="A-amylase_bs_C"/>
</dbReference>
<dbReference type="Gene3D" id="2.60.40.1180">
    <property type="entry name" value="Golgi alpha-mannosidase II"/>
    <property type="match status" value="1"/>
</dbReference>
<evidence type="ECO:0000256" key="3">
    <source>
        <dbReference type="ARBA" id="ARBA00008061"/>
    </source>
</evidence>
<dbReference type="InterPro" id="IPR006047">
    <property type="entry name" value="GH13_cat_dom"/>
</dbReference>
<dbReference type="InParanoid" id="A0A2K3DIB0"/>
<dbReference type="ExpressionAtlas" id="A0A2K3DIB0">
    <property type="expression patterns" value="baseline and differential"/>
</dbReference>
<evidence type="ECO:0000256" key="10">
    <source>
        <dbReference type="SAM" id="MobiDB-lite"/>
    </source>
</evidence>
<dbReference type="GeneID" id="5719803"/>
<evidence type="ECO:0000256" key="1">
    <source>
        <dbReference type="ARBA" id="ARBA00000548"/>
    </source>
</evidence>
<dbReference type="OMA" id="PCELACT"/>
<keyword evidence="6 9" id="KW-0119">Carbohydrate metabolism</keyword>
<dbReference type="GO" id="GO:0004556">
    <property type="term" value="F:alpha-amylase activity"/>
    <property type="evidence" value="ECO:0000318"/>
    <property type="project" value="GO_Central"/>
</dbReference>
<dbReference type="Gramene" id="PNW80269">
    <property type="protein sequence ID" value="PNW80269"/>
    <property type="gene ID" value="CHLRE_08g384750v5"/>
</dbReference>
<dbReference type="InterPro" id="IPR006046">
    <property type="entry name" value="Alpha_amylase"/>
</dbReference>
<evidence type="ECO:0000256" key="2">
    <source>
        <dbReference type="ARBA" id="ARBA00001913"/>
    </source>
</evidence>
<dbReference type="GO" id="GO:0005509">
    <property type="term" value="F:calcium ion binding"/>
    <property type="evidence" value="ECO:0007669"/>
    <property type="project" value="InterPro"/>
</dbReference>
<evidence type="ECO:0000256" key="5">
    <source>
        <dbReference type="ARBA" id="ARBA00022801"/>
    </source>
</evidence>
<gene>
    <name evidence="13" type="ORF">CHLRE_08g384750v5</name>
</gene>
<dbReference type="EMBL" id="CM008969">
    <property type="protein sequence ID" value="PNW80269.1"/>
    <property type="molecule type" value="Genomic_DNA"/>
</dbReference>
<evidence type="ECO:0000256" key="6">
    <source>
        <dbReference type="ARBA" id="ARBA00023277"/>
    </source>
</evidence>
<evidence type="ECO:0000256" key="4">
    <source>
        <dbReference type="ARBA" id="ARBA00012595"/>
    </source>
</evidence>
<dbReference type="SMART" id="SM00810">
    <property type="entry name" value="Alpha-amyl_C2"/>
    <property type="match status" value="1"/>
</dbReference>
<evidence type="ECO:0000256" key="8">
    <source>
        <dbReference type="RuleBase" id="RU003615"/>
    </source>
</evidence>
<dbReference type="STRING" id="3055.A0A2K3DIB0"/>
<evidence type="ECO:0000256" key="7">
    <source>
        <dbReference type="ARBA" id="ARBA00023295"/>
    </source>
</evidence>
<evidence type="ECO:0000313" key="13">
    <source>
        <dbReference type="EMBL" id="PNW80269.1"/>
    </source>
</evidence>
<dbReference type="PRINTS" id="PR00110">
    <property type="entry name" value="ALPHAAMYLASE"/>
</dbReference>
<dbReference type="InterPro" id="IPR013780">
    <property type="entry name" value="Glyco_hydro_b"/>
</dbReference>
<feature type="domain" description="Alpha-amylase C-terminal beta-sheet" evidence="12">
    <location>
        <begin position="436"/>
        <end position="499"/>
    </location>
</feature>
<dbReference type="Proteomes" id="UP000006906">
    <property type="component" value="Chromosome 8"/>
</dbReference>
<comment type="cofactor">
    <cofactor evidence="2">
        <name>Ca(2+)</name>
        <dbReference type="ChEBI" id="CHEBI:29108"/>
    </cofactor>
</comment>
<dbReference type="Pfam" id="PF00128">
    <property type="entry name" value="Alpha-amylase"/>
    <property type="match status" value="1"/>
</dbReference>
<name>A0A2K3DIB0_CHLRE</name>
<dbReference type="PANTHER" id="PTHR43447">
    <property type="entry name" value="ALPHA-AMYLASE"/>
    <property type="match status" value="1"/>
</dbReference>
<evidence type="ECO:0000259" key="12">
    <source>
        <dbReference type="SMART" id="SM00810"/>
    </source>
</evidence>
<dbReference type="AlphaFoldDB" id="A0A2K3DIB0"/>
<sequence length="501" mass="55596">MALGMHAQQQQHRLQARTANRRTAAAPLRPAQPANAAASRSRAQRGLRLRVMAQAPPFTGGTDTKPDGAVATATHSAAPAAAARSTRSPYGKAILLQGFAWDSWQKGGGNWYGRVQAAIPELAALQVSHVWLPPPSRSVSKEGYLPGQLYDLDSEYGTKEQLTQLCAALKAAGISPMADIVINHRCADEQVDGVYNNFLDEIDHAGKSIDWGRWAITADDPHFNGEGNPDTGDDFGAAPDLDHANPELRAALVDWLKHLKTEVGFTGWRFDYARGYAARFIAEYVDKTVGKDVLNVGEYWTEAQWQGEHLDFNQDGARQVLCNWLDQSNGRSAAFDFPTKSLLQEACRHTQYNRLRDERGKAPGLVGWWPAKAVTFIENHDTGSTQQHWPFPSEYVGTGYAYLLTHPGIPTIFWDHVFEWGEPLRQEITALAQLRQRVGLHSESKLEILAAEPDMYVARVAEKVTVKLGPRCDMGDLLPKEDDGWKFVMSGKDWAVWEKTN</sequence>
<feature type="region of interest" description="Disordered" evidence="10">
    <location>
        <begin position="1"/>
        <end position="44"/>
    </location>
</feature>
<accession>A0A2K3DIB0</accession>
<keyword evidence="7 9" id="KW-0326">Glycosidase</keyword>
<keyword evidence="14" id="KW-1185">Reference proteome</keyword>
<comment type="similarity">
    <text evidence="3 8">Belongs to the glycosyl hydrolase 13 family.</text>
</comment>
<dbReference type="RefSeq" id="XP_042922348.1">
    <property type="nucleotide sequence ID" value="XM_043065347.1"/>
</dbReference>
<dbReference type="SUPFAM" id="SSF51011">
    <property type="entry name" value="Glycosyl hydrolase domain"/>
    <property type="match status" value="1"/>
</dbReference>
<feature type="domain" description="Glycosyl hydrolase family 13 catalytic" evidence="11">
    <location>
        <begin position="93"/>
        <end position="435"/>
    </location>
</feature>